<evidence type="ECO:0000313" key="1">
    <source>
        <dbReference type="EMBL" id="KAK9884008.1"/>
    </source>
</evidence>
<sequence>MSEHLKGFHYFAESFKPHHHKMQNGFSESNFPLRLISLGNAASQVVGNMMRRSTLKSLVLTTSLMKQSKKAIMKDDISYTGSDSLYATRGWSSFLRINKSWCPPHSIAELRK</sequence>
<dbReference type="EMBL" id="JARQZJ010000092">
    <property type="protein sequence ID" value="KAK9884008.1"/>
    <property type="molecule type" value="Genomic_DNA"/>
</dbReference>
<comment type="caution">
    <text evidence="1">The sequence shown here is derived from an EMBL/GenBank/DDBJ whole genome shotgun (WGS) entry which is preliminary data.</text>
</comment>
<reference evidence="1 2" key="1">
    <citation type="submission" date="2023-03" db="EMBL/GenBank/DDBJ databases">
        <title>Genome insight into feeding habits of ladybird beetles.</title>
        <authorList>
            <person name="Li H.-S."/>
            <person name="Huang Y.-H."/>
            <person name="Pang H."/>
        </authorList>
    </citation>
    <scope>NUCLEOTIDE SEQUENCE [LARGE SCALE GENOMIC DNA]</scope>
    <source>
        <strain evidence="1">SYSU_2023b</strain>
        <tissue evidence="1">Whole body</tissue>
    </source>
</reference>
<accession>A0AAW1US54</accession>
<dbReference type="Proteomes" id="UP001431783">
    <property type="component" value="Unassembled WGS sequence"/>
</dbReference>
<dbReference type="AlphaFoldDB" id="A0AAW1US54"/>
<evidence type="ECO:0000313" key="2">
    <source>
        <dbReference type="Proteomes" id="UP001431783"/>
    </source>
</evidence>
<name>A0AAW1US54_9CUCU</name>
<protein>
    <submittedName>
        <fullName evidence="1">Uncharacterized protein</fullName>
    </submittedName>
</protein>
<organism evidence="1 2">
    <name type="scientific">Henosepilachna vigintioctopunctata</name>
    <dbReference type="NCBI Taxonomy" id="420089"/>
    <lineage>
        <taxon>Eukaryota</taxon>
        <taxon>Metazoa</taxon>
        <taxon>Ecdysozoa</taxon>
        <taxon>Arthropoda</taxon>
        <taxon>Hexapoda</taxon>
        <taxon>Insecta</taxon>
        <taxon>Pterygota</taxon>
        <taxon>Neoptera</taxon>
        <taxon>Endopterygota</taxon>
        <taxon>Coleoptera</taxon>
        <taxon>Polyphaga</taxon>
        <taxon>Cucujiformia</taxon>
        <taxon>Coccinelloidea</taxon>
        <taxon>Coccinellidae</taxon>
        <taxon>Epilachninae</taxon>
        <taxon>Epilachnini</taxon>
        <taxon>Henosepilachna</taxon>
    </lineage>
</organism>
<gene>
    <name evidence="1" type="ORF">WA026_004943</name>
</gene>
<keyword evidence="2" id="KW-1185">Reference proteome</keyword>
<proteinExistence type="predicted"/>